<sequence length="35" mass="4171">MKKTENSKTLNRFSKLETLQLNPPLYFPVARGEYR</sequence>
<accession>A9NM13</accession>
<organism evidence="1">
    <name type="scientific">Picea sitchensis</name>
    <name type="common">Sitka spruce</name>
    <name type="synonym">Pinus sitchensis</name>
    <dbReference type="NCBI Taxonomy" id="3332"/>
    <lineage>
        <taxon>Eukaryota</taxon>
        <taxon>Viridiplantae</taxon>
        <taxon>Streptophyta</taxon>
        <taxon>Embryophyta</taxon>
        <taxon>Tracheophyta</taxon>
        <taxon>Spermatophyta</taxon>
        <taxon>Pinopsida</taxon>
        <taxon>Pinidae</taxon>
        <taxon>Conifers I</taxon>
        <taxon>Pinales</taxon>
        <taxon>Pinaceae</taxon>
        <taxon>Picea</taxon>
    </lineage>
</organism>
<protein>
    <submittedName>
        <fullName evidence="1">Uncharacterized protein</fullName>
    </submittedName>
</protein>
<proteinExistence type="evidence at transcript level"/>
<name>A9NM13_PICSI</name>
<reference evidence="1" key="1">
    <citation type="journal article" date="2008" name="BMC Genomics">
        <title>A conifer genomics resource of 200,000 spruce (Picea spp.) ESTs and 6,464 high-quality, sequence-finished full-length cDNAs for Sitka spruce (Picea sitchensis).</title>
        <authorList>
            <person name="Ralph S.G."/>
            <person name="Chun H.J."/>
            <person name="Kolosova N."/>
            <person name="Cooper D."/>
            <person name="Oddy C."/>
            <person name="Ritland C.E."/>
            <person name="Kirkpatrick R."/>
            <person name="Moore R."/>
            <person name="Barber S."/>
            <person name="Holt R.A."/>
            <person name="Jones S.J."/>
            <person name="Marra M.A."/>
            <person name="Douglas C.J."/>
            <person name="Ritland K."/>
            <person name="Bohlmann J."/>
        </authorList>
    </citation>
    <scope>NUCLEOTIDE SEQUENCE</scope>
    <source>
        <tissue evidence="1">Green portion of the leader tissue</tissue>
    </source>
</reference>
<evidence type="ECO:0000313" key="1">
    <source>
        <dbReference type="EMBL" id="ABK21674.1"/>
    </source>
</evidence>
<dbReference type="EMBL" id="EF082308">
    <property type="protein sequence ID" value="ABK21674.1"/>
    <property type="molecule type" value="mRNA"/>
</dbReference>
<dbReference type="AlphaFoldDB" id="A9NM13"/>